<dbReference type="EMBL" id="JAVDQY010000003">
    <property type="protein sequence ID" value="MDR6527937.1"/>
    <property type="molecule type" value="Genomic_DNA"/>
</dbReference>
<organism evidence="4 5">
    <name type="scientific">Chryseobacterium rhizosphaerae</name>
    <dbReference type="NCBI Taxonomy" id="395937"/>
    <lineage>
        <taxon>Bacteria</taxon>
        <taxon>Pseudomonadati</taxon>
        <taxon>Bacteroidota</taxon>
        <taxon>Flavobacteriia</taxon>
        <taxon>Flavobacteriales</taxon>
        <taxon>Weeksellaceae</taxon>
        <taxon>Chryseobacterium group</taxon>
        <taxon>Chryseobacterium</taxon>
    </lineage>
</organism>
<dbReference type="Proteomes" id="UP001184861">
    <property type="component" value="Unassembled WGS sequence"/>
</dbReference>
<dbReference type="RefSeq" id="WP_309947254.1">
    <property type="nucleotide sequence ID" value="NZ_JAVDQY010000003.1"/>
</dbReference>
<keyword evidence="1 2" id="KW-0732">Signal</keyword>
<dbReference type="NCBIfam" id="TIGR04183">
    <property type="entry name" value="Por_Secre_tail"/>
    <property type="match status" value="1"/>
</dbReference>
<evidence type="ECO:0000256" key="1">
    <source>
        <dbReference type="ARBA" id="ARBA00022729"/>
    </source>
</evidence>
<feature type="signal peptide" evidence="2">
    <location>
        <begin position="1"/>
        <end position="18"/>
    </location>
</feature>
<evidence type="ECO:0000313" key="5">
    <source>
        <dbReference type="Proteomes" id="UP001184861"/>
    </source>
</evidence>
<comment type="caution">
    <text evidence="4">The sequence shown here is derived from an EMBL/GenBank/DDBJ whole genome shotgun (WGS) entry which is preliminary data.</text>
</comment>
<protein>
    <recommendedName>
        <fullName evidence="3">Secretion system C-terminal sorting domain-containing protein</fullName>
    </recommendedName>
</protein>
<feature type="chain" id="PRO_5042130231" description="Secretion system C-terminal sorting domain-containing protein" evidence="2">
    <location>
        <begin position="19"/>
        <end position="556"/>
    </location>
</feature>
<dbReference type="InterPro" id="IPR055015">
    <property type="entry name" value="GCX_COOH"/>
</dbReference>
<accession>A0AAE3YBZ7</accession>
<proteinExistence type="predicted"/>
<feature type="domain" description="Secretion system C-terminal sorting" evidence="3">
    <location>
        <begin position="489"/>
        <end position="555"/>
    </location>
</feature>
<evidence type="ECO:0000256" key="2">
    <source>
        <dbReference type="SAM" id="SignalP"/>
    </source>
</evidence>
<dbReference type="InterPro" id="IPR026444">
    <property type="entry name" value="Secre_tail"/>
</dbReference>
<dbReference type="AlphaFoldDB" id="A0AAE3YBZ7"/>
<evidence type="ECO:0000259" key="3">
    <source>
        <dbReference type="Pfam" id="PF18962"/>
    </source>
</evidence>
<reference evidence="4" key="1">
    <citation type="submission" date="2023-07" db="EMBL/GenBank/DDBJ databases">
        <title>Sorghum-associated microbial communities from plants grown in Nebraska, USA.</title>
        <authorList>
            <person name="Schachtman D."/>
        </authorList>
    </citation>
    <scope>NUCLEOTIDE SEQUENCE</scope>
    <source>
        <strain evidence="4">DS2360</strain>
    </source>
</reference>
<dbReference type="NCBIfam" id="NF045639">
    <property type="entry name" value="GCX_COOH"/>
    <property type="match status" value="1"/>
</dbReference>
<evidence type="ECO:0000313" key="4">
    <source>
        <dbReference type="EMBL" id="MDR6527937.1"/>
    </source>
</evidence>
<dbReference type="Pfam" id="PF18962">
    <property type="entry name" value="Por_Secre_tail"/>
    <property type="match status" value="1"/>
</dbReference>
<name>A0AAE3YBZ7_9FLAO</name>
<gene>
    <name evidence="4" type="ORF">J2787_003329</name>
</gene>
<sequence length="556" mass="61256">MKRIYVILVLIVPLLSFAQGENDNWYFGQYAGVNFSGPTPTALTDSQMYAEEAVGTVSDKNGKLLFYTNGVDIYNRQHQVMLNGSSIGGGLSTQQLVIAKNPAYPGQYYVFTAAEISTPGSYVAYTIVDMNQGDIGGDGHPLGKVLTNAKRLPILDSSGNKIKTEAITIEDHADTYSFWILVPNGNTLYSYRLSASGFNPVPVVSGLGLSSPLDETKYFGIKVSPQIDYGKGFTNYLSLNMWIPSNYYMNKVYSFERSTGQITNHFSLDVNTSISYISEFSSYGKIMYLGRDKIYAINLGASTSFPVYNQIYSGAPGINFYGIQRNISNTDIYLSTPHYGYLSKINNPDNYGGSSVNLNAIDLKGKLTYLGLPQNVYLSNAGATECIIDLALQNPETYSGHTYSVNNYIITSNNYTVDHTNQSIIMKAENYISLLPNTEIKTGSDFFATIAPCEVLAGKMQRASAAVSNQKISLTLDLRETPEESSINIYPNPASDFIKIDTRSKVLEWEIYDLSGKIVLKGNGEKIEVKSMIKGAYLLNITLEKGKKITKKIIVN</sequence>